<dbReference type="EMBL" id="JBHUNF010000001">
    <property type="protein sequence ID" value="MFD2674148.1"/>
    <property type="molecule type" value="Genomic_DNA"/>
</dbReference>
<accession>A0ABW5RGI0</accession>
<organism evidence="1 2">
    <name type="scientific">Gulosibacter bifidus</name>
    <dbReference type="NCBI Taxonomy" id="272239"/>
    <lineage>
        <taxon>Bacteria</taxon>
        <taxon>Bacillati</taxon>
        <taxon>Actinomycetota</taxon>
        <taxon>Actinomycetes</taxon>
        <taxon>Micrococcales</taxon>
        <taxon>Microbacteriaceae</taxon>
        <taxon>Gulosibacter</taxon>
    </lineage>
</organism>
<name>A0ABW5RGI0_9MICO</name>
<evidence type="ECO:0008006" key="3">
    <source>
        <dbReference type="Google" id="ProtNLM"/>
    </source>
</evidence>
<evidence type="ECO:0000313" key="2">
    <source>
        <dbReference type="Proteomes" id="UP001597453"/>
    </source>
</evidence>
<dbReference type="Proteomes" id="UP001597453">
    <property type="component" value="Unassembled WGS sequence"/>
</dbReference>
<keyword evidence="2" id="KW-1185">Reference proteome</keyword>
<reference evidence="2" key="1">
    <citation type="journal article" date="2019" name="Int. J. Syst. Evol. Microbiol.">
        <title>The Global Catalogue of Microorganisms (GCM) 10K type strain sequencing project: providing services to taxonomists for standard genome sequencing and annotation.</title>
        <authorList>
            <consortium name="The Broad Institute Genomics Platform"/>
            <consortium name="The Broad Institute Genome Sequencing Center for Infectious Disease"/>
            <person name="Wu L."/>
            <person name="Ma J."/>
        </authorList>
    </citation>
    <scope>NUCLEOTIDE SEQUENCE [LARGE SCALE GENOMIC DNA]</scope>
    <source>
        <strain evidence="2">TISTR 1511</strain>
    </source>
</reference>
<proteinExistence type="predicted"/>
<gene>
    <name evidence="1" type="ORF">ACFSUQ_02385</name>
</gene>
<protein>
    <recommendedName>
        <fullName evidence="3">Di-and tripeptidase</fullName>
    </recommendedName>
</protein>
<sequence>MHNQAHEPHSPTVTALDAGFEPAASEPTQATDGGDDWLIRQLDRVLRAQRPAATAMARRMRNQNPSATPEQLVVAAERWYRRAAMGTGAGVGAAAVIPGVGTVTGVALAGAEIVGFLELTALYALTVAELSGVAADDPTRARTLVMAIMLGERGRALVLEFARNRTPGALMKSPFWGELVTQAMPTMFVGELGQRVRGAFLRRFANKQMTGALGKVIPFGIGAAVGAFGNRTLANEVIHTARGAFGPAPTQFRGALSDAALAEHDRDRSAAALERRRPLRALLPGKRDTTR</sequence>
<evidence type="ECO:0000313" key="1">
    <source>
        <dbReference type="EMBL" id="MFD2674148.1"/>
    </source>
</evidence>
<comment type="caution">
    <text evidence="1">The sequence shown here is derived from an EMBL/GenBank/DDBJ whole genome shotgun (WGS) entry which is preliminary data.</text>
</comment>
<dbReference type="RefSeq" id="WP_159421458.1">
    <property type="nucleotide sequence ID" value="NZ_JBHUNF010000001.1"/>
</dbReference>